<dbReference type="GO" id="GO:0016787">
    <property type="term" value="F:hydrolase activity"/>
    <property type="evidence" value="ECO:0007669"/>
    <property type="project" value="UniProtKB-KW"/>
</dbReference>
<evidence type="ECO:0000259" key="5">
    <source>
        <dbReference type="SMART" id="SM00849"/>
    </source>
</evidence>
<dbReference type="InterPro" id="IPR047921">
    <property type="entry name" value="LACTB2-like_MBL-fold"/>
</dbReference>
<dbReference type="PANTHER" id="PTHR23131:SF0">
    <property type="entry name" value="ENDORIBONUCLEASE LACTB2"/>
    <property type="match status" value="1"/>
</dbReference>
<evidence type="ECO:0000256" key="1">
    <source>
        <dbReference type="ARBA" id="ARBA00007749"/>
    </source>
</evidence>
<keyword evidence="2" id="KW-0479">Metal-binding</keyword>
<dbReference type="PANTHER" id="PTHR23131">
    <property type="entry name" value="ENDORIBONUCLEASE LACTB2"/>
    <property type="match status" value="1"/>
</dbReference>
<dbReference type="InterPro" id="IPR050662">
    <property type="entry name" value="Sec-metab_biosynth-thioest"/>
</dbReference>
<dbReference type="Proteomes" id="UP000604046">
    <property type="component" value="Unassembled WGS sequence"/>
</dbReference>
<dbReference type="GO" id="GO:0044550">
    <property type="term" value="P:secondary metabolite biosynthetic process"/>
    <property type="evidence" value="ECO:0007669"/>
    <property type="project" value="TreeGrafter"/>
</dbReference>
<protein>
    <submittedName>
        <fullName evidence="6">Lactb2 protein</fullName>
    </submittedName>
</protein>
<dbReference type="Pfam" id="PF00753">
    <property type="entry name" value="Lactamase_B"/>
    <property type="match status" value="1"/>
</dbReference>
<dbReference type="Gene3D" id="3.60.15.10">
    <property type="entry name" value="Ribonuclease Z/Hydroxyacylglutathione hydrolase-like"/>
    <property type="match status" value="1"/>
</dbReference>
<dbReference type="AlphaFoldDB" id="A0A812ICL9"/>
<dbReference type="OrthoDB" id="17458at2759"/>
<dbReference type="SUPFAM" id="SSF56281">
    <property type="entry name" value="Metallo-hydrolase/oxidoreductase"/>
    <property type="match status" value="1"/>
</dbReference>
<dbReference type="SMART" id="SM00849">
    <property type="entry name" value="Lactamase_B"/>
    <property type="match status" value="1"/>
</dbReference>
<comment type="similarity">
    <text evidence="1">Belongs to the metallo-beta-lactamase superfamily.</text>
</comment>
<accession>A0A812ICL9</accession>
<evidence type="ECO:0000313" key="6">
    <source>
        <dbReference type="EMBL" id="CAE7030182.1"/>
    </source>
</evidence>
<evidence type="ECO:0000313" key="7">
    <source>
        <dbReference type="Proteomes" id="UP000604046"/>
    </source>
</evidence>
<keyword evidence="3" id="KW-0378">Hydrolase</keyword>
<evidence type="ECO:0000256" key="2">
    <source>
        <dbReference type="ARBA" id="ARBA00022723"/>
    </source>
</evidence>
<gene>
    <name evidence="6" type="primary">lactb2</name>
    <name evidence="6" type="ORF">SNAT2548_LOCUS3678</name>
</gene>
<dbReference type="Gene3D" id="1.10.10.10">
    <property type="entry name" value="Winged helix-like DNA-binding domain superfamily/Winged helix DNA-binding domain"/>
    <property type="match status" value="1"/>
</dbReference>
<reference evidence="6" key="1">
    <citation type="submission" date="2021-02" db="EMBL/GenBank/DDBJ databases">
        <authorList>
            <person name="Dougan E. K."/>
            <person name="Rhodes N."/>
            <person name="Thang M."/>
            <person name="Chan C."/>
        </authorList>
    </citation>
    <scope>NUCLEOTIDE SEQUENCE</scope>
</reference>
<organism evidence="6 7">
    <name type="scientific">Symbiodinium natans</name>
    <dbReference type="NCBI Taxonomy" id="878477"/>
    <lineage>
        <taxon>Eukaryota</taxon>
        <taxon>Sar</taxon>
        <taxon>Alveolata</taxon>
        <taxon>Dinophyceae</taxon>
        <taxon>Suessiales</taxon>
        <taxon>Symbiodiniaceae</taxon>
        <taxon>Symbiodinium</taxon>
    </lineage>
</organism>
<dbReference type="FunFam" id="3.60.15.10:FF:000041">
    <property type="entry name" value="Metallo-beta-lactamase domain protein"/>
    <property type="match status" value="1"/>
</dbReference>
<keyword evidence="7" id="KW-1185">Reference proteome</keyword>
<evidence type="ECO:0000256" key="3">
    <source>
        <dbReference type="ARBA" id="ARBA00022801"/>
    </source>
</evidence>
<dbReference type="CDD" id="cd07722">
    <property type="entry name" value="LACTB2-like_MBL-fold"/>
    <property type="match status" value="1"/>
</dbReference>
<proteinExistence type="inferred from homology"/>
<dbReference type="InterPro" id="IPR036388">
    <property type="entry name" value="WH-like_DNA-bd_sf"/>
</dbReference>
<feature type="domain" description="Metallo-beta-lactamase" evidence="5">
    <location>
        <begin position="46"/>
        <end position="226"/>
    </location>
</feature>
<dbReference type="InterPro" id="IPR001279">
    <property type="entry name" value="Metallo-B-lactamas"/>
</dbReference>
<keyword evidence="4" id="KW-0862">Zinc</keyword>
<dbReference type="InterPro" id="IPR036866">
    <property type="entry name" value="RibonucZ/Hydroxyglut_hydro"/>
</dbReference>
<dbReference type="EMBL" id="CAJNDS010000224">
    <property type="protein sequence ID" value="CAE7030182.1"/>
    <property type="molecule type" value="Genomic_DNA"/>
</dbReference>
<comment type="caution">
    <text evidence="6">The sequence shown here is derived from an EMBL/GenBank/DDBJ whole genome shotgun (WGS) entry which is preliminary data.</text>
</comment>
<sequence>MADQPALAAHLQHGKQLLQELPKVAQHSDRVLSVLGMNPAAYSLQGTNCYLIGQGTERLLLDTGEGRPEFLQNLLQVLRREACKITNVVLTHSHVDHIGGLPGLLQAFPDLLLWRCRPPSQGLSFGRLGTAEDATDPTLTLGMCGTNVKLLQDGDIIRTKGATLRALHTPGHAIDHLCFWLEEEQALFTGDHILGTGTVIVDDLNAYLSSLQRLSDLKPFRIYPGHGPMLEGPTALNRPGEYIQHRQQRLKRALELLESSGSQALEQLLRGVYGSSLPSDAFLQHAARRNLEASLEKLETDGLARRLVGKWTSTRKLPASGYGTTSISLRGLLQRARPRWTEKDVAAAEAKLRANISDSKMLLDQLQRDELNQHLRSAGFRVFTADTLEALRQAGLGSLEAKPENERS</sequence>
<name>A0A812ICL9_9DINO</name>
<evidence type="ECO:0000256" key="4">
    <source>
        <dbReference type="ARBA" id="ARBA00022833"/>
    </source>
</evidence>
<dbReference type="GO" id="GO:0046872">
    <property type="term" value="F:metal ion binding"/>
    <property type="evidence" value="ECO:0007669"/>
    <property type="project" value="UniProtKB-KW"/>
</dbReference>